<dbReference type="Pfam" id="PF25439">
    <property type="entry name" value="TPR_CFAP46_N"/>
    <property type="match status" value="1"/>
</dbReference>
<dbReference type="InterPro" id="IPR057466">
    <property type="entry name" value="CFAP46_TPR"/>
</dbReference>
<evidence type="ECO:0000313" key="3">
    <source>
        <dbReference type="Proteomes" id="UP001174136"/>
    </source>
</evidence>
<dbReference type="SMART" id="SM00028">
    <property type="entry name" value="TPR"/>
    <property type="match status" value="6"/>
</dbReference>
<proteinExistence type="predicted"/>
<accession>A0AA47NVW9</accession>
<organism evidence="2 3">
    <name type="scientific">Merluccius polli</name>
    <name type="common">Benguela hake</name>
    <name type="synonym">Merluccius cadenati</name>
    <dbReference type="NCBI Taxonomy" id="89951"/>
    <lineage>
        <taxon>Eukaryota</taxon>
        <taxon>Metazoa</taxon>
        <taxon>Chordata</taxon>
        <taxon>Craniata</taxon>
        <taxon>Vertebrata</taxon>
        <taxon>Euteleostomi</taxon>
        <taxon>Actinopterygii</taxon>
        <taxon>Neopterygii</taxon>
        <taxon>Teleostei</taxon>
        <taxon>Neoteleostei</taxon>
        <taxon>Acanthomorphata</taxon>
        <taxon>Zeiogadaria</taxon>
        <taxon>Gadariae</taxon>
        <taxon>Gadiformes</taxon>
        <taxon>Gadoidei</taxon>
        <taxon>Merlucciidae</taxon>
        <taxon>Merluccius</taxon>
    </lineage>
</organism>
<comment type="caution">
    <text evidence="2">The sequence shown here is derived from an EMBL/GenBank/DDBJ whole genome shotgun (WGS) entry which is preliminary data.</text>
</comment>
<evidence type="ECO:0000313" key="2">
    <source>
        <dbReference type="EMBL" id="KAK0138948.1"/>
    </source>
</evidence>
<dbReference type="Gene3D" id="1.25.40.10">
    <property type="entry name" value="Tetratricopeptide repeat domain"/>
    <property type="match status" value="1"/>
</dbReference>
<dbReference type="EMBL" id="JAOPHQ010004560">
    <property type="protein sequence ID" value="KAK0138948.1"/>
    <property type="molecule type" value="Genomic_DNA"/>
</dbReference>
<keyword evidence="2" id="KW-0969">Cilium</keyword>
<dbReference type="GO" id="GO:0035082">
    <property type="term" value="P:axoneme assembly"/>
    <property type="evidence" value="ECO:0007669"/>
    <property type="project" value="InterPro"/>
</dbReference>
<dbReference type="InterPro" id="IPR039586">
    <property type="entry name" value="CFAP46"/>
</dbReference>
<evidence type="ECO:0000256" key="1">
    <source>
        <dbReference type="SAM" id="MobiDB-lite"/>
    </source>
</evidence>
<sequence length="1649" mass="181759">MDLDVRKHLNRARQHKDVTAVRLAYQLMTDGRSGALQPRVIAPELRVACAEEALQLGCLEISAACLKLYFEGNPATNQFLCRAYLCQGQLKSPATTGNAEDFESMLLYFQKAIEISKNNPRYHFLVFNASLRYMQAVRPLLRPRLRARLAPSLALVVSALEEVAEPDHAWRAELMMQTSGGMPCGCREKGGRLQIFNRYFRIRQVHNKLLEDSSPEMTMHCPSLAVLHKIQNLKKVEGGERGACHLSEEDVVELQEVFILLVDRHAAAGPYAMMEGDTPTSPSQTPAAIPPAERVVLLLELAVLALQWKQQEVVASCLKELNSAKETTASQHVMLECVQCELNVLRKQEKTNAYSKAGIEARLKEIGKLDRLLRRAVAEGDPGAVQAACATQWSVCLPLLQRNLRKRIQPELQRVAQVLEDMQSMLLETRCQVHSELASMEEEEGRLGASLGHLERAMLLADGPQRERLSTAVNRLHLRGTLYTTPSRPEDRAAMLLQQAKDKPLQDMTDIRHTLVQAGLFLAPDAFQTVLDADSIPESNDEPVPAVRLSAKAQHHSRCVQGVQGHLERWADDSNGTERVRVWAVLVKAARGQEVWDVCRAASRFSLLYDDDRWTEKSESLKEEQGSRQSNASTSSSRDVLRLLAEVCFINAEATVQKLRSEGVELNSPAVPPQDRGGPISEDHQHWVVYRDWIQSLSAYATAGFLRGAELGAELGEWWMVDNAAVYLWNYSRPLLATGEYRTLLPIFQTLVDTLRRTGHCGDHTVLVGLCDAVARGLLQPLLGRDGVRTAQQPEDRTKKGAAKTTDKTGSSTHVGGTLTMEPAALQDLHRALELCEFALHLSSGTVPGKRVSMATRKQVLATWVQIKKLLQQPVGQTTGIAVECKEDESVAAMTRVLVAVEMQNLCCDRSGVQAEPSVPGLSSLVRAASDCAWSDAAVELQVWSQLALLCHRGGDHNLVLQCTQAALLLEGAASRSIRGAQCPLYGPHAVNEMLSSMACLRGLSLTHKSNGDLQSSREALQVLLSSVSYAEKAQSPALCRAAARHYWNSCLPLTQAPADRQQLQGPLERILSALCHTGAQHTKQGEAKGRVAATALAGSEELTNDGDDDVGLRAGMYHMLFCIHGDRGDWERALQVLDKAVRELPRSKHRMARYLFYLDLLVKELHSLSLPHLSLPVLHLAETIAHDLLDRKGLSDLYRLRIVKTCCQLGMEAHSPYRDELLDLSSIREQELIECRKAIFIARQRKSQNMLPKQSSSAEPKPELRVLPQRAELSSVDVWLDKAEVCLSMGLYPSAGQLLAEAHLLAKEVGHQEAEARCVLGLAVLACEEGNPSQALELLNRAQDLGGDEEFWYQLTLTQIRATTSQGDQQAGAKVDVIIQQGCGALRSVLGQRPNRAPRLRFWIASLETRGAAECISTMSQRGPGETLSAGETLRLTYACDTLREATRELTELGHEEQAAQACLEHAMGLRVLARHAGSVDEGKRHLLDSVYMLQEAVSLQEHALLRARSWAPSQESPGLTLVSMRRLQRLRLSLAELCLATLEQLHAEDEVRARQAKTSAQRVLEEFTCHTPEPGSLDQEWASAGPTLAQVALGQLAAVDSLCAAGDGADGALCSALTGKCLRLLAARKDPLYPSNLWDAPNQARKF</sequence>
<dbReference type="GO" id="GO:0060294">
    <property type="term" value="P:cilium movement involved in cell motility"/>
    <property type="evidence" value="ECO:0007669"/>
    <property type="project" value="InterPro"/>
</dbReference>
<protein>
    <submittedName>
        <fullName evidence="2">Cilia- and flagella-associated protein 46</fullName>
    </submittedName>
</protein>
<dbReference type="PANTHER" id="PTHR15977">
    <property type="entry name" value="CILIA- AND FLAGELLA-ASSOCIATED PROTEIN 46"/>
    <property type="match status" value="1"/>
</dbReference>
<dbReference type="InterPro" id="IPR019734">
    <property type="entry name" value="TPR_rpt"/>
</dbReference>
<dbReference type="InterPro" id="IPR011990">
    <property type="entry name" value="TPR-like_helical_dom_sf"/>
</dbReference>
<dbReference type="SUPFAM" id="SSF48452">
    <property type="entry name" value="TPR-like"/>
    <property type="match status" value="1"/>
</dbReference>
<keyword evidence="2" id="KW-0966">Cell projection</keyword>
<name>A0AA47NVW9_MERPO</name>
<dbReference type="Proteomes" id="UP001174136">
    <property type="component" value="Unassembled WGS sequence"/>
</dbReference>
<reference evidence="2" key="1">
    <citation type="journal article" date="2023" name="Front. Mar. Sci.">
        <title>A new Merluccius polli reference genome to investigate the effects of global change in West African waters.</title>
        <authorList>
            <person name="Mateo J.L."/>
            <person name="Blanco-Fernandez C."/>
            <person name="Garcia-Vazquez E."/>
            <person name="Machado-Schiaffino G."/>
        </authorList>
    </citation>
    <scope>NUCLEOTIDE SEQUENCE</scope>
    <source>
        <strain evidence="2">C29</strain>
        <tissue evidence="2">Fin</tissue>
    </source>
</reference>
<gene>
    <name evidence="2" type="primary">CFAP46_1</name>
    <name evidence="2" type="ORF">N1851_024517</name>
</gene>
<dbReference type="PANTHER" id="PTHR15977:SF15">
    <property type="entry name" value="CILIA- AND FLAGELLA-ASSOCIATED PROTEIN 46"/>
    <property type="match status" value="1"/>
</dbReference>
<keyword evidence="2" id="KW-0282">Flagellum</keyword>
<keyword evidence="3" id="KW-1185">Reference proteome</keyword>
<feature type="region of interest" description="Disordered" evidence="1">
    <location>
        <begin position="789"/>
        <end position="816"/>
    </location>
</feature>